<evidence type="ECO:0000259" key="9">
    <source>
        <dbReference type="PROSITE" id="PS51779"/>
    </source>
</evidence>
<reference evidence="10" key="1">
    <citation type="journal article" date="2015" name="PeerJ">
        <title>First genomic representation of candidate bacterial phylum KSB3 points to enhanced environmental sensing as a trigger of wastewater bulking.</title>
        <authorList>
            <person name="Sekiguchi Y."/>
            <person name="Ohashi A."/>
            <person name="Parks D.H."/>
            <person name="Yamauchi T."/>
            <person name="Tyson G.W."/>
            <person name="Hugenholtz P."/>
        </authorList>
    </citation>
    <scope>NUCLEOTIDE SEQUENCE [LARGE SCALE GENOMIC DNA]</scope>
</reference>
<feature type="domain" description="POTRA" evidence="9">
    <location>
        <begin position="489"/>
        <end position="563"/>
    </location>
</feature>
<dbReference type="GO" id="GO:0071709">
    <property type="term" value="P:membrane assembly"/>
    <property type="evidence" value="ECO:0007669"/>
    <property type="project" value="InterPro"/>
</dbReference>
<keyword evidence="6" id="KW-0472">Membrane</keyword>
<dbReference type="PANTHER" id="PTHR12815:SF47">
    <property type="entry name" value="TRANSLOCATION AND ASSEMBLY MODULE SUBUNIT TAMA"/>
    <property type="match status" value="1"/>
</dbReference>
<keyword evidence="2" id="KW-1134">Transmembrane beta strand</keyword>
<feature type="domain" description="POTRA" evidence="9">
    <location>
        <begin position="321"/>
        <end position="404"/>
    </location>
</feature>
<evidence type="ECO:0000256" key="8">
    <source>
        <dbReference type="NCBIfam" id="TIGR03303"/>
    </source>
</evidence>
<keyword evidence="7" id="KW-0998">Cell outer membrane</keyword>
<dbReference type="HOGENOM" id="CLU_007664_1_1_0"/>
<evidence type="ECO:0000256" key="7">
    <source>
        <dbReference type="ARBA" id="ARBA00023237"/>
    </source>
</evidence>
<dbReference type="InterPro" id="IPR023707">
    <property type="entry name" value="OM_assembly_BamA"/>
</dbReference>
<name>A0A0S6VT76_9BACT</name>
<accession>A0A0S6VT76</accession>
<evidence type="ECO:0000256" key="3">
    <source>
        <dbReference type="ARBA" id="ARBA00022692"/>
    </source>
</evidence>
<evidence type="ECO:0000256" key="5">
    <source>
        <dbReference type="ARBA" id="ARBA00022737"/>
    </source>
</evidence>
<evidence type="ECO:0000256" key="2">
    <source>
        <dbReference type="ARBA" id="ARBA00022452"/>
    </source>
</evidence>
<dbReference type="InterPro" id="IPR034746">
    <property type="entry name" value="POTRA"/>
</dbReference>
<dbReference type="PANTHER" id="PTHR12815">
    <property type="entry name" value="SORTING AND ASSEMBLY MACHINERY SAMM50 PROTEIN FAMILY MEMBER"/>
    <property type="match status" value="1"/>
</dbReference>
<proteinExistence type="predicted"/>
<dbReference type="NCBIfam" id="TIGR03303">
    <property type="entry name" value="OM_YaeT"/>
    <property type="match status" value="1"/>
</dbReference>
<evidence type="ECO:0000313" key="10">
    <source>
        <dbReference type="EMBL" id="GAK50728.1"/>
    </source>
</evidence>
<evidence type="ECO:0000313" key="11">
    <source>
        <dbReference type="Proteomes" id="UP000030700"/>
    </source>
</evidence>
<dbReference type="AlphaFoldDB" id="A0A0S6VT76"/>
<dbReference type="InterPro" id="IPR039910">
    <property type="entry name" value="D15-like"/>
</dbReference>
<sequence length="894" mass="100134">MAGIYDGQRIVNVQISCITAQELQRHILGKIAIHTGDLFSETAIRASIREIYSLNWFSQITVDAEMTGDGVRLTFCPLAFQTVSKIQLHGNSRPYKDKLEASLGIKPGEMVSDVKMLAIRENILSFYRQQGYYKASASLKTEAEPGTDKVILLIDIQEGAPSKIGSIAFEGQTIFTEQELLKISKLKIGQYFKLDVIGDAQKTIQNAYLARGYLDAASNAALRSVYEEATNQVNLVIVITEGAETTIELQGNTHIPSAKLRKQYQIADFANANKEVLEQIRQKFLDLYHQQGFAFAQVTYEDARKSAPPKIIFTFDEGMQARVKDVTFEGNQAFKDNTLSKLLFTRTPGLFHKGFYQEKDFQDDQLAIRAFYQQHGYLSTAVAASTRYSDDRSEVVCHVKITEGILTRIERLTILGEQDNAVRKRLEKTLTLKEGDPFNPALLDQMISSMKDIYADDGYIQANIGIFPEFSSDQSQVSIVFQIQRGQQFRVGAITIEGVVRTKKEFVTRELQIHEGDVYSREKIKDTTRRLLQSGFYESASFRQLDPKSTSIVQPMLIEVTEASAKDVKFGVGYGTEDGVKGFVEYADKNLFHYGGRAVARIEASEERPKATLSYIHPHFIAAPNTLIATIFDDIRKDNDSFKNEQRGGRLMLSYDIKQEMSLTGGIFFEQNDPTEIKEDAMLSELDKERSNTAGLAMRAAIDTRDDLIFTRKGAYMQIGAKSAFNALGGENEFWELNGNASWFLPLFSKSVLASSISGQMIDSIDQSTEIPIYYRYFLGGDVSQSAPVRGFEKHEIGPTGIAGNKIGGDRMFVVNLEYRFPIYGPFGAVLFYDAGANWLDSNRFDASDFRDAIGTGLRIATPVGPLRFDYGWKLDRQKGESAGEYYLTIGSAF</sequence>
<feature type="domain" description="POTRA" evidence="9">
    <location>
        <begin position="81"/>
        <end position="159"/>
    </location>
</feature>
<gene>
    <name evidence="10" type="ORF">U14_01961</name>
</gene>
<keyword evidence="11" id="KW-1185">Reference proteome</keyword>
<dbReference type="Pfam" id="PF07244">
    <property type="entry name" value="POTRA"/>
    <property type="match status" value="6"/>
</dbReference>
<keyword evidence="5" id="KW-0677">Repeat</keyword>
<dbReference type="EMBL" id="DF820456">
    <property type="protein sequence ID" value="GAK50728.1"/>
    <property type="molecule type" value="Genomic_DNA"/>
</dbReference>
<evidence type="ECO:0000256" key="1">
    <source>
        <dbReference type="ARBA" id="ARBA00004370"/>
    </source>
</evidence>
<keyword evidence="3" id="KW-0812">Transmembrane</keyword>
<feature type="domain" description="POTRA" evidence="9">
    <location>
        <begin position="162"/>
        <end position="242"/>
    </location>
</feature>
<organism evidence="10">
    <name type="scientific">Candidatus Moduliflexus flocculans</name>
    <dbReference type="NCBI Taxonomy" id="1499966"/>
    <lineage>
        <taxon>Bacteria</taxon>
        <taxon>Candidatus Moduliflexota</taxon>
        <taxon>Candidatus Moduliflexia</taxon>
        <taxon>Candidatus Moduliflexales</taxon>
        <taxon>Candidatus Moduliflexaceae</taxon>
    </lineage>
</organism>
<dbReference type="STRING" id="1499966.U14_01961"/>
<evidence type="ECO:0000256" key="6">
    <source>
        <dbReference type="ARBA" id="ARBA00023136"/>
    </source>
</evidence>
<dbReference type="InterPro" id="IPR010827">
    <property type="entry name" value="BamA/TamA_POTRA"/>
</dbReference>
<dbReference type="Gene3D" id="3.10.20.310">
    <property type="entry name" value="membrane protein fhac"/>
    <property type="match status" value="7"/>
</dbReference>
<dbReference type="PIRSF" id="PIRSF006076">
    <property type="entry name" value="OM_assembly_OMP85"/>
    <property type="match status" value="1"/>
</dbReference>
<dbReference type="InterPro" id="IPR000184">
    <property type="entry name" value="Bac_surfAg_D15"/>
</dbReference>
<dbReference type="GO" id="GO:0009279">
    <property type="term" value="C:cell outer membrane"/>
    <property type="evidence" value="ECO:0007669"/>
    <property type="project" value="UniProtKB-UniRule"/>
</dbReference>
<dbReference type="Proteomes" id="UP000030700">
    <property type="component" value="Unassembled WGS sequence"/>
</dbReference>
<dbReference type="Gene3D" id="2.40.160.50">
    <property type="entry name" value="membrane protein fhac: a member of the omp85/tpsb transporter family"/>
    <property type="match status" value="1"/>
</dbReference>
<comment type="subcellular location">
    <subcellularLocation>
        <location evidence="1">Membrane</location>
    </subcellularLocation>
</comment>
<dbReference type="PROSITE" id="PS51779">
    <property type="entry name" value="POTRA"/>
    <property type="match status" value="4"/>
</dbReference>
<evidence type="ECO:0000256" key="4">
    <source>
        <dbReference type="ARBA" id="ARBA00022729"/>
    </source>
</evidence>
<dbReference type="Pfam" id="PF01103">
    <property type="entry name" value="Omp85"/>
    <property type="match status" value="1"/>
</dbReference>
<protein>
    <recommendedName>
        <fullName evidence="8">Outer membrane protein assembly factor BamA</fullName>
    </recommendedName>
</protein>
<keyword evidence="4" id="KW-0732">Signal</keyword>